<reference evidence="3 4" key="1">
    <citation type="submission" date="2022-05" db="EMBL/GenBank/DDBJ databases">
        <authorList>
            <consortium name="Genoscope - CEA"/>
            <person name="William W."/>
        </authorList>
    </citation>
    <scope>NUCLEOTIDE SEQUENCE [LARGE SCALE GENOMIC DNA]</scope>
</reference>
<dbReference type="Pfam" id="PF15013">
    <property type="entry name" value="CCSMST1"/>
    <property type="match status" value="1"/>
</dbReference>
<keyword evidence="2" id="KW-1133">Transmembrane helix</keyword>
<accession>A0ABN8N658</accession>
<evidence type="ECO:0000256" key="1">
    <source>
        <dbReference type="SAM" id="MobiDB-lite"/>
    </source>
</evidence>
<organism evidence="3 4">
    <name type="scientific">Porites evermanni</name>
    <dbReference type="NCBI Taxonomy" id="104178"/>
    <lineage>
        <taxon>Eukaryota</taxon>
        <taxon>Metazoa</taxon>
        <taxon>Cnidaria</taxon>
        <taxon>Anthozoa</taxon>
        <taxon>Hexacorallia</taxon>
        <taxon>Scleractinia</taxon>
        <taxon>Fungiina</taxon>
        <taxon>Poritidae</taxon>
        <taxon>Porites</taxon>
    </lineage>
</organism>
<dbReference type="InterPro" id="IPR029160">
    <property type="entry name" value="UQCC4"/>
</dbReference>
<keyword evidence="4" id="KW-1185">Reference proteome</keyword>
<gene>
    <name evidence="3" type="ORF">PEVE_00040731</name>
</gene>
<feature type="region of interest" description="Disordered" evidence="1">
    <location>
        <begin position="45"/>
        <end position="72"/>
    </location>
</feature>
<evidence type="ECO:0000313" key="4">
    <source>
        <dbReference type="Proteomes" id="UP001159427"/>
    </source>
</evidence>
<keyword evidence="2" id="KW-0812">Transmembrane</keyword>
<dbReference type="EMBL" id="CALNXI010000752">
    <property type="protein sequence ID" value="CAH3043893.1"/>
    <property type="molecule type" value="Genomic_DNA"/>
</dbReference>
<sequence>MAARKVWKMLPTNYFLITTLRAPYSSRWTQLKDTKLYVRGLQAAQRTYSSSSKESTAESGEDPKNKPIRFSTSRARHMTLNQTLGIGQIEIEKNPSKKSIYIGMVLMAIMTYIIFFLPPDQDELDLLELEIEKYEREQAKRQ</sequence>
<feature type="compositionally biased region" description="Low complexity" evidence="1">
    <location>
        <begin position="49"/>
        <end position="58"/>
    </location>
</feature>
<feature type="transmembrane region" description="Helical" evidence="2">
    <location>
        <begin position="100"/>
        <end position="117"/>
    </location>
</feature>
<keyword evidence="2" id="KW-0472">Membrane</keyword>
<dbReference type="Proteomes" id="UP001159427">
    <property type="component" value="Unassembled WGS sequence"/>
</dbReference>
<comment type="caution">
    <text evidence="3">The sequence shown here is derived from an EMBL/GenBank/DDBJ whole genome shotgun (WGS) entry which is preliminary data.</text>
</comment>
<evidence type="ECO:0000313" key="3">
    <source>
        <dbReference type="EMBL" id="CAH3043893.1"/>
    </source>
</evidence>
<evidence type="ECO:0000256" key="2">
    <source>
        <dbReference type="SAM" id="Phobius"/>
    </source>
</evidence>
<protein>
    <submittedName>
        <fullName evidence="3">Uncharacterized protein</fullName>
    </submittedName>
</protein>
<proteinExistence type="predicted"/>
<name>A0ABN8N658_9CNID</name>